<dbReference type="AlphaFoldDB" id="A0A428JUK3"/>
<organism evidence="1 2">
    <name type="scientific">Hymenobacter metallilatus</name>
    <dbReference type="NCBI Taxonomy" id="2493666"/>
    <lineage>
        <taxon>Bacteria</taxon>
        <taxon>Pseudomonadati</taxon>
        <taxon>Bacteroidota</taxon>
        <taxon>Cytophagia</taxon>
        <taxon>Cytophagales</taxon>
        <taxon>Hymenobacteraceae</taxon>
        <taxon>Hymenobacter</taxon>
    </lineage>
</organism>
<reference evidence="1 2" key="1">
    <citation type="submission" date="2018-12" db="EMBL/GenBank/DDBJ databases">
        <authorList>
            <person name="Feng G."/>
            <person name="Zhu H."/>
        </authorList>
    </citation>
    <scope>NUCLEOTIDE SEQUENCE [LARGE SCALE GENOMIC DNA]</scope>
    <source>
        <strain evidence="1 2">9PBR-2</strain>
    </source>
</reference>
<gene>
    <name evidence="1" type="ORF">EI290_02860</name>
</gene>
<sequence length="21" mass="2551">MLLILLLVWGVLLLKNRCQRR</sequence>
<comment type="caution">
    <text evidence="1">The sequence shown here is derived from an EMBL/GenBank/DDBJ whole genome shotgun (WGS) entry which is preliminary data.</text>
</comment>
<proteinExistence type="predicted"/>
<accession>A0A428JUK3</accession>
<name>A0A428JUK3_9BACT</name>
<keyword evidence="2" id="KW-1185">Reference proteome</keyword>
<dbReference type="Proteomes" id="UP000280066">
    <property type="component" value="Unassembled WGS sequence"/>
</dbReference>
<protein>
    <submittedName>
        <fullName evidence="1">Uncharacterized protein</fullName>
    </submittedName>
</protein>
<evidence type="ECO:0000313" key="2">
    <source>
        <dbReference type="Proteomes" id="UP000280066"/>
    </source>
</evidence>
<dbReference type="EMBL" id="RWIS01000001">
    <property type="protein sequence ID" value="RSK37726.1"/>
    <property type="molecule type" value="Genomic_DNA"/>
</dbReference>
<evidence type="ECO:0000313" key="1">
    <source>
        <dbReference type="EMBL" id="RSK37726.1"/>
    </source>
</evidence>